<reference evidence="2" key="1">
    <citation type="journal article" date="2018" name="DNA Res.">
        <title>Multiple hybrid de novo genome assembly of finger millet, an orphan allotetraploid crop.</title>
        <authorList>
            <person name="Hatakeyama M."/>
            <person name="Aluri S."/>
            <person name="Balachadran M.T."/>
            <person name="Sivarajan S.R."/>
            <person name="Patrignani A."/>
            <person name="Gruter S."/>
            <person name="Poveda L."/>
            <person name="Shimizu-Inatsugi R."/>
            <person name="Baeten J."/>
            <person name="Francoijs K.J."/>
            <person name="Nataraja K.N."/>
            <person name="Reddy Y.A.N."/>
            <person name="Phadnis S."/>
            <person name="Ravikumar R.L."/>
            <person name="Schlapbach R."/>
            <person name="Sreeman S.M."/>
            <person name="Shimizu K.K."/>
        </authorList>
    </citation>
    <scope>NUCLEOTIDE SEQUENCE</scope>
</reference>
<comment type="caution">
    <text evidence="2">The sequence shown here is derived from an EMBL/GenBank/DDBJ whole genome shotgun (WGS) entry which is preliminary data.</text>
</comment>
<reference evidence="2" key="2">
    <citation type="submission" date="2021-12" db="EMBL/GenBank/DDBJ databases">
        <title>Resequencing data analysis of finger millet.</title>
        <authorList>
            <person name="Hatakeyama M."/>
            <person name="Aluri S."/>
            <person name="Balachadran M.T."/>
            <person name="Sivarajan S.R."/>
            <person name="Poveda L."/>
            <person name="Shimizu-Inatsugi R."/>
            <person name="Schlapbach R."/>
            <person name="Sreeman S.M."/>
            <person name="Shimizu K.K."/>
        </authorList>
    </citation>
    <scope>NUCLEOTIDE SEQUENCE</scope>
</reference>
<dbReference type="Proteomes" id="UP001054889">
    <property type="component" value="Unassembled WGS sequence"/>
</dbReference>
<gene>
    <name evidence="2" type="primary">gb17749</name>
    <name evidence="2" type="ORF">PR202_gb17749</name>
</gene>
<evidence type="ECO:0000313" key="2">
    <source>
        <dbReference type="EMBL" id="GJN29522.1"/>
    </source>
</evidence>
<sequence>MSTQGPFYSSWDYEQETREIILRIPPPPPAAPEPPPPTCNSYDNLQKSRCLDLFNQGKSTFESFDLEQVEKTCKLFSGKTYTCVSTERTPSVTKDCCKIMSHTCLCDMRKGVGRSKRLYTSGSEAVGLVCMEVRSCGRFGAYSSVRSKKCVLGSTELEFSYDTFSVLMILHHGVHKIVVEL</sequence>
<organism evidence="2 3">
    <name type="scientific">Eleusine coracana subsp. coracana</name>
    <dbReference type="NCBI Taxonomy" id="191504"/>
    <lineage>
        <taxon>Eukaryota</taxon>
        <taxon>Viridiplantae</taxon>
        <taxon>Streptophyta</taxon>
        <taxon>Embryophyta</taxon>
        <taxon>Tracheophyta</taxon>
        <taxon>Spermatophyta</taxon>
        <taxon>Magnoliopsida</taxon>
        <taxon>Liliopsida</taxon>
        <taxon>Poales</taxon>
        <taxon>Poaceae</taxon>
        <taxon>PACMAD clade</taxon>
        <taxon>Chloridoideae</taxon>
        <taxon>Cynodonteae</taxon>
        <taxon>Eleusininae</taxon>
        <taxon>Eleusine</taxon>
    </lineage>
</organism>
<dbReference type="AlphaFoldDB" id="A0AAV5F350"/>
<protein>
    <submittedName>
        <fullName evidence="2">Uncharacterized protein</fullName>
    </submittedName>
</protein>
<keyword evidence="1" id="KW-0119">Carbohydrate metabolism</keyword>
<keyword evidence="3" id="KW-1185">Reference proteome</keyword>
<name>A0AAV5F350_ELECO</name>
<evidence type="ECO:0000313" key="3">
    <source>
        <dbReference type="Proteomes" id="UP001054889"/>
    </source>
</evidence>
<evidence type="ECO:0000256" key="1">
    <source>
        <dbReference type="ARBA" id="ARBA00023277"/>
    </source>
</evidence>
<dbReference type="InterPro" id="IPR008811">
    <property type="entry name" value="Glycosyl_hydrolases_36"/>
</dbReference>
<proteinExistence type="predicted"/>
<dbReference type="EMBL" id="BQKI01000081">
    <property type="protein sequence ID" value="GJN29522.1"/>
    <property type="molecule type" value="Genomic_DNA"/>
</dbReference>
<accession>A0AAV5F350</accession>
<dbReference type="Pfam" id="PF05691">
    <property type="entry name" value="Raffinose_syn"/>
    <property type="match status" value="1"/>
</dbReference>